<protein>
    <submittedName>
        <fullName evidence="1">Uncharacterized protein</fullName>
    </submittedName>
</protein>
<dbReference type="AlphaFoldDB" id="A0A6G1INE9"/>
<dbReference type="EMBL" id="MU005601">
    <property type="protein sequence ID" value="KAF2679774.1"/>
    <property type="molecule type" value="Genomic_DNA"/>
</dbReference>
<accession>A0A6G1INE9</accession>
<keyword evidence="2" id="KW-1185">Reference proteome</keyword>
<gene>
    <name evidence="1" type="ORF">K458DRAFT_407877</name>
</gene>
<sequence length="250" mass="28167">MSETDPVVEVKIEHRANTSGTSLKYLHKECCQLRDWVGSDQPDIHAPDPAKLMRVVSKNRNLPALMLSERLAIKIQDGVRQYQKFEHFKNGFAATQLGIVEELARSTSAALKDISTLLAETEATSNDPAEVARRRNTLLEDQRKAQKDAEMIEVDRRNLLMNLRSAEEDYLNQWRLVHEDIARLWTDAGLADDGSTSTVMSPDNTAQLVTNGTPQLVTNDTPQPVANDAPQQQNIRERVRSVLIHCWDLS</sequence>
<organism evidence="1 2">
    <name type="scientific">Lentithecium fluviatile CBS 122367</name>
    <dbReference type="NCBI Taxonomy" id="1168545"/>
    <lineage>
        <taxon>Eukaryota</taxon>
        <taxon>Fungi</taxon>
        <taxon>Dikarya</taxon>
        <taxon>Ascomycota</taxon>
        <taxon>Pezizomycotina</taxon>
        <taxon>Dothideomycetes</taxon>
        <taxon>Pleosporomycetidae</taxon>
        <taxon>Pleosporales</taxon>
        <taxon>Massarineae</taxon>
        <taxon>Lentitheciaceae</taxon>
        <taxon>Lentithecium</taxon>
    </lineage>
</organism>
<reference evidence="1" key="1">
    <citation type="journal article" date="2020" name="Stud. Mycol.">
        <title>101 Dothideomycetes genomes: a test case for predicting lifestyles and emergence of pathogens.</title>
        <authorList>
            <person name="Haridas S."/>
            <person name="Albert R."/>
            <person name="Binder M."/>
            <person name="Bloem J."/>
            <person name="Labutti K."/>
            <person name="Salamov A."/>
            <person name="Andreopoulos B."/>
            <person name="Baker S."/>
            <person name="Barry K."/>
            <person name="Bills G."/>
            <person name="Bluhm B."/>
            <person name="Cannon C."/>
            <person name="Castanera R."/>
            <person name="Culley D."/>
            <person name="Daum C."/>
            <person name="Ezra D."/>
            <person name="Gonzalez J."/>
            <person name="Henrissat B."/>
            <person name="Kuo A."/>
            <person name="Liang C."/>
            <person name="Lipzen A."/>
            <person name="Lutzoni F."/>
            <person name="Magnuson J."/>
            <person name="Mondo S."/>
            <person name="Nolan M."/>
            <person name="Ohm R."/>
            <person name="Pangilinan J."/>
            <person name="Park H.-J."/>
            <person name="Ramirez L."/>
            <person name="Alfaro M."/>
            <person name="Sun H."/>
            <person name="Tritt A."/>
            <person name="Yoshinaga Y."/>
            <person name="Zwiers L.-H."/>
            <person name="Turgeon B."/>
            <person name="Goodwin S."/>
            <person name="Spatafora J."/>
            <person name="Crous P."/>
            <person name="Grigoriev I."/>
        </authorList>
    </citation>
    <scope>NUCLEOTIDE SEQUENCE</scope>
    <source>
        <strain evidence="1">CBS 122367</strain>
    </source>
</reference>
<evidence type="ECO:0000313" key="2">
    <source>
        <dbReference type="Proteomes" id="UP000799291"/>
    </source>
</evidence>
<evidence type="ECO:0000313" key="1">
    <source>
        <dbReference type="EMBL" id="KAF2679774.1"/>
    </source>
</evidence>
<dbReference type="Proteomes" id="UP000799291">
    <property type="component" value="Unassembled WGS sequence"/>
</dbReference>
<proteinExistence type="predicted"/>
<name>A0A6G1INE9_9PLEO</name>